<protein>
    <recommendedName>
        <fullName evidence="2">Sulfatase N-terminal domain-containing protein</fullName>
    </recommendedName>
</protein>
<keyword evidence="1" id="KW-1133">Transmembrane helix</keyword>
<feature type="domain" description="Sulfatase N-terminal" evidence="2">
    <location>
        <begin position="579"/>
        <end position="778"/>
    </location>
</feature>
<dbReference type="Pfam" id="PF00884">
    <property type="entry name" value="Sulfatase"/>
    <property type="match status" value="1"/>
</dbReference>
<evidence type="ECO:0000313" key="3">
    <source>
        <dbReference type="EMBL" id="KAL1855806.1"/>
    </source>
</evidence>
<dbReference type="SUPFAM" id="SSF53649">
    <property type="entry name" value="Alkaline phosphatase-like"/>
    <property type="match status" value="1"/>
</dbReference>
<keyword evidence="4" id="KW-1185">Reference proteome</keyword>
<sequence>MSLQKSTSFLFALFLISVASTKVLHLALHLGTIPLAAFFLYLPTFFIPDVALLIIIRLLLRRERGVGSFLGLLFGSFISCITFVAASCQLGFFTRTGADIQWSAARTVAKDKDGVAVLLSESSSVLVPAVIIFALAWFSHAWVYEVSGNVLRALAGLWRATYNRDAGPIQSKERSDGIDIEHALDDTYSDSDETIVWSEGDSIFGRGKSEELPASLPGRFRTSLKRKAKSIPQWTWLPFGATVLVVLLLTRPTKPYNHISTTLPLPLLTLVNFSFQPFNACGSTERVIENDWPLPELISEAHWKPAHGSFKGWAPGGMSPLIKDYRHRVPDWLPVPIPEGFYRWNSTEPAEDTISVLDKPNGTTADANGTTLECAPILTRQANYNPVDDPLRITNLDLDPVEPLRAALQDKKATIKHVVMIQMESLREELFPLQQGSLWHKMILESHPEQDRDEINRRLSNLTPNSERITGKAGGFTDSNGHPYAREGETPSWFNSTAEGFGGLNVVGAFTGSSVSTKSVVGSHCGVWPMAVDGLEESESQLYQPCLPHLFDMLSTKKVNNTKLDQSDMRNRPWDHMYFQAVTDDYDRQNVMNGKMGFRDVVSRKTLQKDVKNNPGMMELNYFGYAEPYLIPHMEEFIDEALATETRMFLSHFTSTTHHPWRTPADWPTVRYMGKSHGGVSHYDFNQYLNAIRYHDAWLGQVLQLIEDKGIANETLVVFAGDHGQAFLEDTSVTGTLDNAHVANFHVPVTFRHPHLPRVQYEANASSISILPTILDLLASTGSLNEEDGRAAADLANDYEGQSLIRPYKTHEGGRRAWNFGVVNLGGGVLTVTSADAPWRMVLPVEEHNSIEYQVSDLRADPLELDPVKGWDMVHVILDVRKRYGHDAATWADEAEKVARWWMLERKRLWKYQPSK</sequence>
<gene>
    <name evidence="3" type="ORF">Daus18300_010981</name>
</gene>
<keyword evidence="1" id="KW-0812">Transmembrane</keyword>
<dbReference type="PANTHER" id="PTHR43751">
    <property type="entry name" value="SULFATASE"/>
    <property type="match status" value="1"/>
</dbReference>
<organism evidence="3 4">
    <name type="scientific">Diaporthe australafricana</name>
    <dbReference type="NCBI Taxonomy" id="127596"/>
    <lineage>
        <taxon>Eukaryota</taxon>
        <taxon>Fungi</taxon>
        <taxon>Dikarya</taxon>
        <taxon>Ascomycota</taxon>
        <taxon>Pezizomycotina</taxon>
        <taxon>Sordariomycetes</taxon>
        <taxon>Sordariomycetidae</taxon>
        <taxon>Diaporthales</taxon>
        <taxon>Diaporthaceae</taxon>
        <taxon>Diaporthe</taxon>
    </lineage>
</organism>
<dbReference type="EMBL" id="JAWRVE010000127">
    <property type="protein sequence ID" value="KAL1855806.1"/>
    <property type="molecule type" value="Genomic_DNA"/>
</dbReference>
<reference evidence="3 4" key="1">
    <citation type="journal article" date="2024" name="IMA Fungus">
        <title>IMA Genome - F19 : A genome assembly and annotation guide to empower mycologists, including annotated draft genome sequences of Ceratocystis pirilliformis, Diaporthe australafricana, Fusarium ophioides, Paecilomyces lecythidis, and Sporothrix stenoceras.</title>
        <authorList>
            <person name="Aylward J."/>
            <person name="Wilson A.M."/>
            <person name="Visagie C.M."/>
            <person name="Spraker J."/>
            <person name="Barnes I."/>
            <person name="Buitendag C."/>
            <person name="Ceriani C."/>
            <person name="Del Mar Angel L."/>
            <person name="du Plessis D."/>
            <person name="Fuchs T."/>
            <person name="Gasser K."/>
            <person name="Kramer D."/>
            <person name="Li W."/>
            <person name="Munsamy K."/>
            <person name="Piso A."/>
            <person name="Price J.L."/>
            <person name="Sonnekus B."/>
            <person name="Thomas C."/>
            <person name="van der Nest A."/>
            <person name="van Dijk A."/>
            <person name="van Heerden A."/>
            <person name="van Vuuren N."/>
            <person name="Yilmaz N."/>
            <person name="Duong T.A."/>
            <person name="van der Merwe N.A."/>
            <person name="Wingfield M.J."/>
            <person name="Wingfield B.D."/>
        </authorList>
    </citation>
    <scope>NUCLEOTIDE SEQUENCE [LARGE SCALE GENOMIC DNA]</scope>
    <source>
        <strain evidence="3 4">CMW 18300</strain>
    </source>
</reference>
<keyword evidence="1" id="KW-0472">Membrane</keyword>
<feature type="transmembrane region" description="Helical" evidence="1">
    <location>
        <begin position="72"/>
        <end position="93"/>
    </location>
</feature>
<feature type="transmembrane region" description="Helical" evidence="1">
    <location>
        <begin position="37"/>
        <end position="60"/>
    </location>
</feature>
<evidence type="ECO:0000259" key="2">
    <source>
        <dbReference type="Pfam" id="PF00884"/>
    </source>
</evidence>
<accession>A0ABR3W8G0</accession>
<comment type="caution">
    <text evidence="3">The sequence shown here is derived from an EMBL/GenBank/DDBJ whole genome shotgun (WGS) entry which is preliminary data.</text>
</comment>
<dbReference type="PANTHER" id="PTHR43751:SF3">
    <property type="entry name" value="SULFATASE N-TERMINAL DOMAIN-CONTAINING PROTEIN"/>
    <property type="match status" value="1"/>
</dbReference>
<name>A0ABR3W8G0_9PEZI</name>
<dbReference type="Gene3D" id="3.40.720.10">
    <property type="entry name" value="Alkaline Phosphatase, subunit A"/>
    <property type="match status" value="1"/>
</dbReference>
<proteinExistence type="predicted"/>
<dbReference type="InterPro" id="IPR000917">
    <property type="entry name" value="Sulfatase_N"/>
</dbReference>
<evidence type="ECO:0000313" key="4">
    <source>
        <dbReference type="Proteomes" id="UP001583177"/>
    </source>
</evidence>
<dbReference type="InterPro" id="IPR017850">
    <property type="entry name" value="Alkaline_phosphatase_core_sf"/>
</dbReference>
<evidence type="ECO:0000256" key="1">
    <source>
        <dbReference type="SAM" id="Phobius"/>
    </source>
</evidence>
<dbReference type="InterPro" id="IPR052701">
    <property type="entry name" value="GAG_Ulvan_Degrading_Sulfatases"/>
</dbReference>
<dbReference type="Proteomes" id="UP001583177">
    <property type="component" value="Unassembled WGS sequence"/>
</dbReference>